<dbReference type="EMBL" id="AVQG01000055">
    <property type="protein sequence ID" value="ERH49155.1"/>
    <property type="molecule type" value="Genomic_DNA"/>
</dbReference>
<reference evidence="1 2" key="1">
    <citation type="submission" date="2013-08" db="EMBL/GenBank/DDBJ databases">
        <title>Biodegradation of aromatic compounds in biofilm forming Pseudomonas isolated from sewage sludge.</title>
        <authorList>
            <person name="Qureshi A."/>
            <person name="Ghosh S."/>
            <person name="Khardenavis A.A."/>
            <person name="Kapley A."/>
            <person name="Purohit H.J."/>
        </authorList>
    </citation>
    <scope>NUCLEOTIDE SEQUENCE [LARGE SCALE GENOMIC DNA]</scope>
    <source>
        <strain evidence="1 2">EGD-AQ6</strain>
    </source>
</reference>
<comment type="caution">
    <text evidence="1">The sequence shown here is derived from an EMBL/GenBank/DDBJ whole genome shotgun (WGS) entry which is preliminary data.</text>
</comment>
<accession>U1SBH9</accession>
<sequence length="85" mass="9125">MAAEGLTVLIGLLNAAIKDAQRPHERIGQSALLSGLTAVVPAYPTARKEADEVVRFHFADFGSLCLRCGALFNEAAEIKERFNPG</sequence>
<dbReference type="Proteomes" id="UP000016504">
    <property type="component" value="Unassembled WGS sequence"/>
</dbReference>
<organism evidence="1 2">
    <name type="scientific">Pseudomonas simiae</name>
    <dbReference type="NCBI Taxonomy" id="321846"/>
    <lineage>
        <taxon>Bacteria</taxon>
        <taxon>Pseudomonadati</taxon>
        <taxon>Pseudomonadota</taxon>
        <taxon>Gammaproteobacteria</taxon>
        <taxon>Pseudomonadales</taxon>
        <taxon>Pseudomonadaceae</taxon>
        <taxon>Pseudomonas</taxon>
    </lineage>
</organism>
<evidence type="ECO:0000313" key="2">
    <source>
        <dbReference type="Proteomes" id="UP000016504"/>
    </source>
</evidence>
<evidence type="ECO:0000313" key="1">
    <source>
        <dbReference type="EMBL" id="ERH49155.1"/>
    </source>
</evidence>
<protein>
    <submittedName>
        <fullName evidence="1">Uncharacterized protein</fullName>
    </submittedName>
</protein>
<gene>
    <name evidence="1" type="ORF">O204_10060</name>
</gene>
<dbReference type="AlphaFoldDB" id="U1SBH9"/>
<name>U1SBH9_9PSED</name>
<proteinExistence type="predicted"/>